<feature type="chain" id="PRO_5007090927" description="NIPSNAP domain-containing protein" evidence="1">
    <location>
        <begin position="30"/>
        <end position="150"/>
    </location>
</feature>
<evidence type="ECO:0000256" key="1">
    <source>
        <dbReference type="SAM" id="SignalP"/>
    </source>
</evidence>
<dbReference type="OMA" id="WNAFQAD"/>
<dbReference type="InterPro" id="IPR012577">
    <property type="entry name" value="NIPSNAP"/>
</dbReference>
<dbReference type="InterPro" id="IPR006311">
    <property type="entry name" value="TAT_signal"/>
</dbReference>
<dbReference type="Pfam" id="PF07978">
    <property type="entry name" value="NIPSNAP"/>
    <property type="match status" value="1"/>
</dbReference>
<dbReference type="Gene3D" id="3.30.70.100">
    <property type="match status" value="1"/>
</dbReference>
<reference evidence="3 4" key="1">
    <citation type="journal article" date="2016" name="Genome Announc.">
        <title>Draft Genome Sequences of Five Rapidly Growing Mycobacterium Species, M. thermoresistibile, M. fortuitum subsp. acetamidolyticum, M. canariasense, M. brisbanense, and M. novocastrense.</title>
        <authorList>
            <person name="Katahira K."/>
            <person name="Ogura Y."/>
            <person name="Gotoh Y."/>
            <person name="Hayashi T."/>
        </authorList>
    </citation>
    <scope>NUCLEOTIDE SEQUENCE [LARGE SCALE GENOMIC DNA]</scope>
    <source>
        <strain evidence="3 4">JCM6362</strain>
    </source>
</reference>
<dbReference type="Proteomes" id="UP000069654">
    <property type="component" value="Unassembled WGS sequence"/>
</dbReference>
<accession>A0A100XDX1</accession>
<proteinExistence type="predicted"/>
<evidence type="ECO:0000313" key="3">
    <source>
        <dbReference type="EMBL" id="GAT14807.1"/>
    </source>
</evidence>
<gene>
    <name evidence="3" type="ORF">RMCT_1777</name>
</gene>
<dbReference type="PROSITE" id="PS51318">
    <property type="entry name" value="TAT"/>
    <property type="match status" value="1"/>
</dbReference>
<comment type="caution">
    <text evidence="3">The sequence shown here is derived from an EMBL/GenBank/DDBJ whole genome shotgun (WGS) entry which is preliminary data.</text>
</comment>
<dbReference type="STRING" id="1797.RMCT_1777"/>
<dbReference type="OrthoDB" id="9809695at2"/>
<feature type="signal peptide" evidence="1">
    <location>
        <begin position="1"/>
        <end position="29"/>
    </location>
</feature>
<dbReference type="AlphaFoldDB" id="A0A100XDX1"/>
<sequence length="150" mass="17518">MTQKFVRRAGLTLVGALLLAGLLPPAASASQGRSVVHQFRVYEIFEHNKQAFHERFRDHAMRIMARYDFEIVAMWETKHEERTEFVYLLQWPDVATLQDRWAGFLADREWSEIKMRTAARHGQLVGEIEDRILTVTDHSPTREFALPVRP</sequence>
<evidence type="ECO:0000313" key="4">
    <source>
        <dbReference type="Proteomes" id="UP000069654"/>
    </source>
</evidence>
<protein>
    <recommendedName>
        <fullName evidence="2">NIPSNAP domain-containing protein</fullName>
    </recommendedName>
</protein>
<feature type="domain" description="NIPSNAP" evidence="2">
    <location>
        <begin position="38"/>
        <end position="140"/>
    </location>
</feature>
<dbReference type="SUPFAM" id="SSF54909">
    <property type="entry name" value="Dimeric alpha+beta barrel"/>
    <property type="match status" value="1"/>
</dbReference>
<organism evidence="3 4">
    <name type="scientific">Mycolicibacterium thermoresistibile</name>
    <name type="common">Mycobacterium thermoresistibile</name>
    <dbReference type="NCBI Taxonomy" id="1797"/>
    <lineage>
        <taxon>Bacteria</taxon>
        <taxon>Bacillati</taxon>
        <taxon>Actinomycetota</taxon>
        <taxon>Actinomycetes</taxon>
        <taxon>Mycobacteriales</taxon>
        <taxon>Mycobacteriaceae</taxon>
        <taxon>Mycolicibacterium</taxon>
    </lineage>
</organism>
<name>A0A100XDX1_MYCTH</name>
<dbReference type="RefSeq" id="WP_003926180.1">
    <property type="nucleotide sequence ID" value="NZ_BCTB01000009.1"/>
</dbReference>
<reference evidence="4" key="2">
    <citation type="submission" date="2016-02" db="EMBL/GenBank/DDBJ databases">
        <title>Draft genome sequence of five rapidly growing Mycobacterium species.</title>
        <authorList>
            <person name="Katahira K."/>
            <person name="Gotou Y."/>
            <person name="Iida K."/>
            <person name="Ogura Y."/>
            <person name="Hayashi T."/>
        </authorList>
    </citation>
    <scope>NUCLEOTIDE SEQUENCE [LARGE SCALE GENOMIC DNA]</scope>
    <source>
        <strain evidence="4">JCM6362</strain>
    </source>
</reference>
<dbReference type="InterPro" id="IPR011008">
    <property type="entry name" value="Dimeric_a/b-barrel"/>
</dbReference>
<evidence type="ECO:0000259" key="2">
    <source>
        <dbReference type="Pfam" id="PF07978"/>
    </source>
</evidence>
<keyword evidence="1" id="KW-0732">Signal</keyword>
<dbReference type="EMBL" id="BCTB01000009">
    <property type="protein sequence ID" value="GAT14807.1"/>
    <property type="molecule type" value="Genomic_DNA"/>
</dbReference>